<protein>
    <submittedName>
        <fullName evidence="1">Glutamine synthetase, putative</fullName>
    </submittedName>
</protein>
<reference evidence="1 3" key="1">
    <citation type="journal article" date="2011" name="Nature">
        <title>The Medicago genome provides insight into the evolution of rhizobial symbioses.</title>
        <authorList>
            <person name="Young N.D."/>
            <person name="Debelle F."/>
            <person name="Oldroyd G.E."/>
            <person name="Geurts R."/>
            <person name="Cannon S.B."/>
            <person name="Udvardi M.K."/>
            <person name="Benedito V.A."/>
            <person name="Mayer K.F."/>
            <person name="Gouzy J."/>
            <person name="Schoof H."/>
            <person name="Van de Peer Y."/>
            <person name="Proost S."/>
            <person name="Cook D.R."/>
            <person name="Meyers B.C."/>
            <person name="Spannagl M."/>
            <person name="Cheung F."/>
            <person name="De Mita S."/>
            <person name="Krishnakumar V."/>
            <person name="Gundlach H."/>
            <person name="Zhou S."/>
            <person name="Mudge J."/>
            <person name="Bharti A.K."/>
            <person name="Murray J.D."/>
            <person name="Naoumkina M.A."/>
            <person name="Rosen B."/>
            <person name="Silverstein K.A."/>
            <person name="Tang H."/>
            <person name="Rombauts S."/>
            <person name="Zhao P.X."/>
            <person name="Zhou P."/>
            <person name="Barbe V."/>
            <person name="Bardou P."/>
            <person name="Bechner M."/>
            <person name="Bellec A."/>
            <person name="Berger A."/>
            <person name="Berges H."/>
            <person name="Bidwell S."/>
            <person name="Bisseling T."/>
            <person name="Choisne N."/>
            <person name="Couloux A."/>
            <person name="Denny R."/>
            <person name="Deshpande S."/>
            <person name="Dai X."/>
            <person name="Doyle J.J."/>
            <person name="Dudez A.M."/>
            <person name="Farmer A.D."/>
            <person name="Fouteau S."/>
            <person name="Franken C."/>
            <person name="Gibelin C."/>
            <person name="Gish J."/>
            <person name="Goldstein S."/>
            <person name="Gonzalez A.J."/>
            <person name="Green P.J."/>
            <person name="Hallab A."/>
            <person name="Hartog M."/>
            <person name="Hua A."/>
            <person name="Humphray S.J."/>
            <person name="Jeong D.H."/>
            <person name="Jing Y."/>
            <person name="Jocker A."/>
            <person name="Kenton S.M."/>
            <person name="Kim D.J."/>
            <person name="Klee K."/>
            <person name="Lai H."/>
            <person name="Lang C."/>
            <person name="Lin S."/>
            <person name="Macmil S.L."/>
            <person name="Magdelenat G."/>
            <person name="Matthews L."/>
            <person name="McCorrison J."/>
            <person name="Monaghan E.L."/>
            <person name="Mun J.H."/>
            <person name="Najar F.Z."/>
            <person name="Nicholson C."/>
            <person name="Noirot C."/>
            <person name="O'Bleness M."/>
            <person name="Paule C.R."/>
            <person name="Poulain J."/>
            <person name="Prion F."/>
            <person name="Qin B."/>
            <person name="Qu C."/>
            <person name="Retzel E.F."/>
            <person name="Riddle C."/>
            <person name="Sallet E."/>
            <person name="Samain S."/>
            <person name="Samson N."/>
            <person name="Sanders I."/>
            <person name="Saurat O."/>
            <person name="Scarpelli C."/>
            <person name="Schiex T."/>
            <person name="Segurens B."/>
            <person name="Severin A.J."/>
            <person name="Sherrier D.J."/>
            <person name="Shi R."/>
            <person name="Sims S."/>
            <person name="Singer S.R."/>
            <person name="Sinharoy S."/>
            <person name="Sterck L."/>
            <person name="Viollet A."/>
            <person name="Wang B.B."/>
            <person name="Wang K."/>
            <person name="Wang M."/>
            <person name="Wang X."/>
            <person name="Warfsmann J."/>
            <person name="Weissenbach J."/>
            <person name="White D.D."/>
            <person name="White J.D."/>
            <person name="Wiley G.B."/>
            <person name="Wincker P."/>
            <person name="Xing Y."/>
            <person name="Yang L."/>
            <person name="Yao Z."/>
            <person name="Ying F."/>
            <person name="Zhai J."/>
            <person name="Zhou L."/>
            <person name="Zuber A."/>
            <person name="Denarie J."/>
            <person name="Dixon R.A."/>
            <person name="May G.D."/>
            <person name="Schwartz D.C."/>
            <person name="Rogers J."/>
            <person name="Quetier F."/>
            <person name="Town C.D."/>
            <person name="Roe B.A."/>
        </authorList>
    </citation>
    <scope>NUCLEOTIDE SEQUENCE [LARGE SCALE GENOMIC DNA]</scope>
    <source>
        <strain evidence="1">A17</strain>
        <strain evidence="2 3">cv. Jemalong A17</strain>
    </source>
</reference>
<accession>G7KEH6</accession>
<dbReference type="PaxDb" id="3880-AET00797"/>
<keyword evidence="3" id="KW-1185">Reference proteome</keyword>
<reference evidence="1 3" key="2">
    <citation type="journal article" date="2014" name="BMC Genomics">
        <title>An improved genome release (version Mt4.0) for the model legume Medicago truncatula.</title>
        <authorList>
            <person name="Tang H."/>
            <person name="Krishnakumar V."/>
            <person name="Bidwell S."/>
            <person name="Rosen B."/>
            <person name="Chan A."/>
            <person name="Zhou S."/>
            <person name="Gentzbittel L."/>
            <person name="Childs K.L."/>
            <person name="Yandell M."/>
            <person name="Gundlach H."/>
            <person name="Mayer K.F."/>
            <person name="Schwartz D.C."/>
            <person name="Town C.D."/>
        </authorList>
    </citation>
    <scope>GENOME REANNOTATION</scope>
    <source>
        <strain evidence="2 3">cv. Jemalong A17</strain>
    </source>
</reference>
<dbReference type="HOGENOM" id="CLU_2187863_0_0_1"/>
<reference evidence="2" key="3">
    <citation type="submission" date="2015-04" db="UniProtKB">
        <authorList>
            <consortium name="EnsemblPlants"/>
        </authorList>
    </citation>
    <scope>IDENTIFICATION</scope>
    <source>
        <strain evidence="2">cv. Jemalong A17</strain>
    </source>
</reference>
<evidence type="ECO:0000313" key="1">
    <source>
        <dbReference type="EMBL" id="AET00797.1"/>
    </source>
</evidence>
<dbReference type="AlphaFoldDB" id="G7KEH6"/>
<dbReference type="EnsemblPlants" id="AET00797">
    <property type="protein sequence ID" value="AET00797"/>
    <property type="gene ID" value="MTR_5g096010"/>
</dbReference>
<dbReference type="Proteomes" id="UP000002051">
    <property type="component" value="Chromosome 5"/>
</dbReference>
<proteinExistence type="predicted"/>
<gene>
    <name evidence="1" type="ordered locus">MTR_5g096010</name>
</gene>
<dbReference type="EMBL" id="CM001221">
    <property type="protein sequence ID" value="AET00797.1"/>
    <property type="molecule type" value="Genomic_DNA"/>
</dbReference>
<dbReference type="OMA" id="YSEIWLM"/>
<evidence type="ECO:0000313" key="2">
    <source>
        <dbReference type="EnsemblPlants" id="AET00797"/>
    </source>
</evidence>
<name>G7KEH6_MEDTR</name>
<sequence>MAYMTYGFGYDYVTNNYKVVVVLQYFVSRFEMVEKTEVQIHTLGTNFWKSIQEFPFGGVHVEQNSPCFIVSLNLGNESYQEVLQPNYREEYENKVSWTKLFIVSYMLRS</sequence>
<evidence type="ECO:0000313" key="3">
    <source>
        <dbReference type="Proteomes" id="UP000002051"/>
    </source>
</evidence>
<organism evidence="1 3">
    <name type="scientific">Medicago truncatula</name>
    <name type="common">Barrel medic</name>
    <name type="synonym">Medicago tribuloides</name>
    <dbReference type="NCBI Taxonomy" id="3880"/>
    <lineage>
        <taxon>Eukaryota</taxon>
        <taxon>Viridiplantae</taxon>
        <taxon>Streptophyta</taxon>
        <taxon>Embryophyta</taxon>
        <taxon>Tracheophyta</taxon>
        <taxon>Spermatophyta</taxon>
        <taxon>Magnoliopsida</taxon>
        <taxon>eudicotyledons</taxon>
        <taxon>Gunneridae</taxon>
        <taxon>Pentapetalae</taxon>
        <taxon>rosids</taxon>
        <taxon>fabids</taxon>
        <taxon>Fabales</taxon>
        <taxon>Fabaceae</taxon>
        <taxon>Papilionoideae</taxon>
        <taxon>50 kb inversion clade</taxon>
        <taxon>NPAAA clade</taxon>
        <taxon>Hologalegina</taxon>
        <taxon>IRL clade</taxon>
        <taxon>Trifolieae</taxon>
        <taxon>Medicago</taxon>
    </lineage>
</organism>